<dbReference type="Proteomes" id="UP000197468">
    <property type="component" value="Unassembled WGS sequence"/>
</dbReference>
<reference evidence="2 3" key="1">
    <citation type="journal article" date="2008" name="Int. J. Syst. Evol. Microbiol.">
        <title>Description of Roseateles aquatilis sp. nov. and Roseateles terrae sp. nov., in the class Betaproteobacteria, and emended description of the genus Roseateles.</title>
        <authorList>
            <person name="Gomila M."/>
            <person name="Bowien B."/>
            <person name="Falsen E."/>
            <person name="Moore E.R."/>
            <person name="Lalucat J."/>
        </authorList>
    </citation>
    <scope>NUCLEOTIDE SEQUENCE [LARGE SCALE GENOMIC DNA]</scope>
    <source>
        <strain evidence="2 3">CCUG 48205</strain>
    </source>
</reference>
<name>A0A246JFR9_9BURK</name>
<evidence type="ECO:0000313" key="2">
    <source>
        <dbReference type="EMBL" id="OWQ91378.1"/>
    </source>
</evidence>
<comment type="caution">
    <text evidence="2">The sequence shown here is derived from an EMBL/GenBank/DDBJ whole genome shotgun (WGS) entry which is preliminary data.</text>
</comment>
<evidence type="ECO:0008006" key="4">
    <source>
        <dbReference type="Google" id="ProtNLM"/>
    </source>
</evidence>
<keyword evidence="3" id="KW-1185">Reference proteome</keyword>
<evidence type="ECO:0000256" key="1">
    <source>
        <dbReference type="ARBA" id="ARBA00006987"/>
    </source>
</evidence>
<dbReference type="Gene3D" id="3.40.190.150">
    <property type="entry name" value="Bordetella uptake gene, domain 1"/>
    <property type="match status" value="1"/>
</dbReference>
<comment type="similarity">
    <text evidence="1">Belongs to the UPF0065 (bug) family.</text>
</comment>
<sequence length="251" mass="27242">MRYPKRPTWCSLLRIPDGLRPWLIALAWLVLASLCQGVQAEEPPDGVGQGLTLVTPFSAGSGPDQVARVIAQCWSERIGEPVEVQNMPDRQGYTAARWVSTARADGRLLLLTSDVLLHPPPRRASDEATPVTLTAANFTPLARVGQLPFVTVLPAGLFGRRLTPLTAPQALPVTMRAPAPPALFSDLRDGPWNALLAPPRMPPRLAERLRAELREVLADPRVRLALAQTGTELWEVVPASAPAQTVPLPPR</sequence>
<dbReference type="OrthoDB" id="9153397at2"/>
<accession>A0A246JFR9</accession>
<proteinExistence type="inferred from homology"/>
<dbReference type="PANTHER" id="PTHR42928:SF5">
    <property type="entry name" value="BLR1237 PROTEIN"/>
    <property type="match status" value="1"/>
</dbReference>
<dbReference type="RefSeq" id="WP_088384605.1">
    <property type="nucleotide sequence ID" value="NZ_NIOF01000003.1"/>
</dbReference>
<protein>
    <recommendedName>
        <fullName evidence="4">Tripartite tricarboxylate transporter substrate binding protein</fullName>
    </recommendedName>
</protein>
<dbReference type="PANTHER" id="PTHR42928">
    <property type="entry name" value="TRICARBOXYLATE-BINDING PROTEIN"/>
    <property type="match status" value="1"/>
</dbReference>
<dbReference type="AlphaFoldDB" id="A0A246JFR9"/>
<organism evidence="2 3">
    <name type="scientific">Roseateles aquatilis</name>
    <dbReference type="NCBI Taxonomy" id="431061"/>
    <lineage>
        <taxon>Bacteria</taxon>
        <taxon>Pseudomonadati</taxon>
        <taxon>Pseudomonadota</taxon>
        <taxon>Betaproteobacteria</taxon>
        <taxon>Burkholderiales</taxon>
        <taxon>Sphaerotilaceae</taxon>
        <taxon>Roseateles</taxon>
    </lineage>
</organism>
<gene>
    <name evidence="2" type="ORF">CDN99_09435</name>
</gene>
<dbReference type="InterPro" id="IPR042100">
    <property type="entry name" value="Bug_dom1"/>
</dbReference>
<dbReference type="EMBL" id="NIOF01000003">
    <property type="protein sequence ID" value="OWQ91378.1"/>
    <property type="molecule type" value="Genomic_DNA"/>
</dbReference>
<dbReference type="InterPro" id="IPR005064">
    <property type="entry name" value="BUG"/>
</dbReference>
<evidence type="ECO:0000313" key="3">
    <source>
        <dbReference type="Proteomes" id="UP000197468"/>
    </source>
</evidence>